<dbReference type="Proteomes" id="UP000293638">
    <property type="component" value="Unassembled WGS sequence"/>
</dbReference>
<proteinExistence type="predicted"/>
<evidence type="ECO:0000313" key="5">
    <source>
        <dbReference type="Proteomes" id="UP000293638"/>
    </source>
</evidence>
<dbReference type="AlphaFoldDB" id="A0A4V2F4E1"/>
<feature type="region of interest" description="Disordered" evidence="1">
    <location>
        <begin position="143"/>
        <end position="183"/>
    </location>
</feature>
<keyword evidence="2" id="KW-0472">Membrane</keyword>
<organism evidence="4 5">
    <name type="scientific">Motilibacter rhizosphaerae</name>
    <dbReference type="NCBI Taxonomy" id="598652"/>
    <lineage>
        <taxon>Bacteria</taxon>
        <taxon>Bacillati</taxon>
        <taxon>Actinomycetota</taxon>
        <taxon>Actinomycetes</taxon>
        <taxon>Motilibacterales</taxon>
        <taxon>Motilibacteraceae</taxon>
        <taxon>Motilibacter</taxon>
    </lineage>
</organism>
<dbReference type="RefSeq" id="WP_130493424.1">
    <property type="nucleotide sequence ID" value="NZ_SGXD01000003.1"/>
</dbReference>
<evidence type="ECO:0000256" key="2">
    <source>
        <dbReference type="SAM" id="Phobius"/>
    </source>
</evidence>
<keyword evidence="5" id="KW-1185">Reference proteome</keyword>
<gene>
    <name evidence="4" type="ORF">EV189_2712</name>
</gene>
<evidence type="ECO:0000256" key="1">
    <source>
        <dbReference type="SAM" id="MobiDB-lite"/>
    </source>
</evidence>
<feature type="transmembrane region" description="Helical" evidence="2">
    <location>
        <begin position="38"/>
        <end position="55"/>
    </location>
</feature>
<name>A0A4V2F4E1_9ACTN</name>
<sequence length="183" mass="17846">MPLFPDPDAGLPASGAGLLLSTAAFLGGLVDVALTGSLGWGFGTAFVVGSGALGLRLAGRDLVFAAILPPLAYAVAAFLCVPLTAAAHESRFPLGLALALGGALGTGAPLLLLALAAGCGAAGTRWALERRAAPAPVLVPLQGGAEEAADEAGEQGGSASEQPTDDAAGDAAEQEPQVSRRPA</sequence>
<comment type="caution">
    <text evidence="4">The sequence shown here is derived from an EMBL/GenBank/DDBJ whole genome shotgun (WGS) entry which is preliminary data.</text>
</comment>
<dbReference type="InterPro" id="IPR046672">
    <property type="entry name" value="DUF6542"/>
</dbReference>
<protein>
    <recommendedName>
        <fullName evidence="3">DUF6542 domain-containing protein</fullName>
    </recommendedName>
</protein>
<reference evidence="4 5" key="1">
    <citation type="submission" date="2019-02" db="EMBL/GenBank/DDBJ databases">
        <title>Genomic Encyclopedia of Type Strains, Phase IV (KMG-IV): sequencing the most valuable type-strain genomes for metagenomic binning, comparative biology and taxonomic classification.</title>
        <authorList>
            <person name="Goeker M."/>
        </authorList>
    </citation>
    <scope>NUCLEOTIDE SEQUENCE [LARGE SCALE GENOMIC DNA]</scope>
    <source>
        <strain evidence="4 5">DSM 45622</strain>
    </source>
</reference>
<feature type="domain" description="DUF6542" evidence="3">
    <location>
        <begin position="10"/>
        <end position="131"/>
    </location>
</feature>
<evidence type="ECO:0000313" key="4">
    <source>
        <dbReference type="EMBL" id="RZS87287.1"/>
    </source>
</evidence>
<keyword evidence="2" id="KW-1133">Transmembrane helix</keyword>
<feature type="transmembrane region" description="Helical" evidence="2">
    <location>
        <begin position="62"/>
        <end position="85"/>
    </location>
</feature>
<dbReference type="EMBL" id="SGXD01000003">
    <property type="protein sequence ID" value="RZS87287.1"/>
    <property type="molecule type" value="Genomic_DNA"/>
</dbReference>
<dbReference type="Pfam" id="PF20177">
    <property type="entry name" value="DUF6542"/>
    <property type="match status" value="1"/>
</dbReference>
<evidence type="ECO:0000259" key="3">
    <source>
        <dbReference type="Pfam" id="PF20177"/>
    </source>
</evidence>
<feature type="transmembrane region" description="Helical" evidence="2">
    <location>
        <begin position="97"/>
        <end position="122"/>
    </location>
</feature>
<keyword evidence="2" id="KW-0812">Transmembrane</keyword>
<accession>A0A4V2F4E1</accession>